<evidence type="ECO:0000313" key="3">
    <source>
        <dbReference type="Proteomes" id="UP000248714"/>
    </source>
</evidence>
<sequence>MNAGGRKCGRPLIIWICQWEWWMRS</sequence>
<evidence type="ECO:0000313" key="1">
    <source>
        <dbReference type="EMBL" id="RAS58006.1"/>
    </source>
</evidence>
<gene>
    <name evidence="2" type="ORF">C8D87_104771</name>
    <name evidence="1" type="ORF">C8D87_11971</name>
</gene>
<reference evidence="1 3" key="1">
    <citation type="submission" date="2018-06" db="EMBL/GenBank/DDBJ databases">
        <title>Genomic Encyclopedia of Type Strains, Phase IV (KMG-IV): sequencing the most valuable type-strain genomes for metagenomic binning, comparative biology and taxonomic classification.</title>
        <authorList>
            <person name="Goeker M."/>
        </authorList>
    </citation>
    <scope>NUCLEOTIDE SEQUENCE [LARGE SCALE GENOMIC DNA]</scope>
    <source>
        <strain evidence="1 3">DSM 45479</strain>
    </source>
</reference>
<keyword evidence="3" id="KW-1185">Reference proteome</keyword>
<dbReference type="EMBL" id="QLTT01000019">
    <property type="protein sequence ID" value="RAS58006.1"/>
    <property type="molecule type" value="Genomic_DNA"/>
</dbReference>
<dbReference type="Proteomes" id="UP000248714">
    <property type="component" value="Unassembled WGS sequence"/>
</dbReference>
<protein>
    <submittedName>
        <fullName evidence="1">Uncharacterized protein</fullName>
    </submittedName>
</protein>
<evidence type="ECO:0000313" key="2">
    <source>
        <dbReference type="EMBL" id="RAS66220.1"/>
    </source>
</evidence>
<feature type="non-terminal residue" evidence="1">
    <location>
        <position position="25"/>
    </location>
</feature>
<accession>A0ABX9DX74</accession>
<comment type="caution">
    <text evidence="1">The sequence shown here is derived from an EMBL/GenBank/DDBJ whole genome shotgun (WGS) entry which is preliminary data.</text>
</comment>
<dbReference type="EMBL" id="QLTT01000004">
    <property type="protein sequence ID" value="RAS66220.1"/>
    <property type="molecule type" value="Genomic_DNA"/>
</dbReference>
<organism evidence="1 3">
    <name type="scientific">Lentzea atacamensis</name>
    <dbReference type="NCBI Taxonomy" id="531938"/>
    <lineage>
        <taxon>Bacteria</taxon>
        <taxon>Bacillati</taxon>
        <taxon>Actinomycetota</taxon>
        <taxon>Actinomycetes</taxon>
        <taxon>Pseudonocardiales</taxon>
        <taxon>Pseudonocardiaceae</taxon>
        <taxon>Lentzea</taxon>
    </lineage>
</organism>
<name>A0ABX9DX74_9PSEU</name>
<proteinExistence type="predicted"/>